<evidence type="ECO:0000256" key="4">
    <source>
        <dbReference type="ARBA" id="ARBA00012196"/>
    </source>
</evidence>
<name>A0AAE0VVD0_9BIVA</name>
<dbReference type="InterPro" id="IPR039922">
    <property type="entry name" value="POFUT1"/>
</dbReference>
<dbReference type="GO" id="GO:0006004">
    <property type="term" value="P:fucose metabolic process"/>
    <property type="evidence" value="ECO:0007669"/>
    <property type="project" value="UniProtKB-KW"/>
</dbReference>
<feature type="signal peptide" evidence="17">
    <location>
        <begin position="1"/>
        <end position="20"/>
    </location>
</feature>
<evidence type="ECO:0000256" key="17">
    <source>
        <dbReference type="SAM" id="SignalP"/>
    </source>
</evidence>
<comment type="catalytic activity">
    <reaction evidence="15">
        <text>L-threonyl-[protein] + GDP-beta-L-fucose = 3-O-(alpha-L-fucosyl)-L-threonyl-[protein] + GDP + H(+)</text>
        <dbReference type="Rhea" id="RHEA:70491"/>
        <dbReference type="Rhea" id="RHEA-COMP:11060"/>
        <dbReference type="Rhea" id="RHEA-COMP:17915"/>
        <dbReference type="ChEBI" id="CHEBI:15378"/>
        <dbReference type="ChEBI" id="CHEBI:30013"/>
        <dbReference type="ChEBI" id="CHEBI:57273"/>
        <dbReference type="ChEBI" id="CHEBI:58189"/>
        <dbReference type="ChEBI" id="CHEBI:189631"/>
        <dbReference type="EC" id="2.4.1.221"/>
    </reaction>
    <physiologicalReaction direction="left-to-right" evidence="15">
        <dbReference type="Rhea" id="RHEA:70492"/>
    </physiologicalReaction>
</comment>
<dbReference type="Gene3D" id="3.40.50.11350">
    <property type="match status" value="1"/>
</dbReference>
<reference evidence="18" key="3">
    <citation type="submission" date="2023-05" db="EMBL/GenBank/DDBJ databases">
        <authorList>
            <person name="Smith C.H."/>
        </authorList>
    </citation>
    <scope>NUCLEOTIDE SEQUENCE</scope>
    <source>
        <strain evidence="18">CHS0354</strain>
        <tissue evidence="18">Mantle</tissue>
    </source>
</reference>
<comment type="caution">
    <text evidence="18">The sequence shown here is derived from an EMBL/GenBank/DDBJ whole genome shotgun (WGS) entry which is preliminary data.</text>
</comment>
<dbReference type="GO" id="GO:0007219">
    <property type="term" value="P:Notch signaling pathway"/>
    <property type="evidence" value="ECO:0007669"/>
    <property type="project" value="UniProtKB-KW"/>
</dbReference>
<evidence type="ECO:0000256" key="3">
    <source>
        <dbReference type="ARBA" id="ARBA00010626"/>
    </source>
</evidence>
<evidence type="ECO:0000256" key="2">
    <source>
        <dbReference type="ARBA" id="ARBA00004922"/>
    </source>
</evidence>
<sequence>MMAVEFLILVLTSCMMSVLCTQEVDPNGYILFCPCMGRFGNQADQFLGSLGFAKAQNRTLVLPHWIEYPSMKPGSIQVPFDKYFKVEPLKEYHRVMTMKIFMEELAPQVWPPGERIAFCYQGRSDGVKKNDCNAKEGNPFGPFWNNFNVDFDKSAFYEPLYFDSKNKNEMIRWIDRFPASKYPVLAFTGAPGPFPVQAHHRSLQRYMQWSEEIEEQAKQFISNNIQDQPFLGIHLRLGSDFQNACRHVKDSPLLFAAAQCLGYRNEHGRATMEMCYQSDETIIRDVKKQLDQSGVRKVFIATDSKDLFGKLSSTFEGVKFVKNDPPFPQVEMAILGKADYFIGNCISTFTAFVKRERDVHNKPTAFWDFPPQKHDEL</sequence>
<dbReference type="PANTHER" id="PTHR21420:SF10">
    <property type="entry name" value="GDP-FUCOSE PROTEIN O-FUCOSYLTRANSFERASE 1"/>
    <property type="match status" value="1"/>
</dbReference>
<organism evidence="18 19">
    <name type="scientific">Potamilus streckersoni</name>
    <dbReference type="NCBI Taxonomy" id="2493646"/>
    <lineage>
        <taxon>Eukaryota</taxon>
        <taxon>Metazoa</taxon>
        <taxon>Spiralia</taxon>
        <taxon>Lophotrochozoa</taxon>
        <taxon>Mollusca</taxon>
        <taxon>Bivalvia</taxon>
        <taxon>Autobranchia</taxon>
        <taxon>Heteroconchia</taxon>
        <taxon>Palaeoheterodonta</taxon>
        <taxon>Unionida</taxon>
        <taxon>Unionoidea</taxon>
        <taxon>Unionidae</taxon>
        <taxon>Ambleminae</taxon>
        <taxon>Lampsilini</taxon>
        <taxon>Potamilus</taxon>
    </lineage>
</organism>
<dbReference type="Pfam" id="PF10250">
    <property type="entry name" value="O-FucT"/>
    <property type="match status" value="1"/>
</dbReference>
<evidence type="ECO:0000313" key="19">
    <source>
        <dbReference type="Proteomes" id="UP001195483"/>
    </source>
</evidence>
<keyword evidence="8" id="KW-0256">Endoplasmic reticulum</keyword>
<protein>
    <recommendedName>
        <fullName evidence="5">GDP-fucose protein O-fucosyltransferase 1</fullName>
        <ecNumber evidence="4">2.4.1.221</ecNumber>
    </recommendedName>
    <alternativeName>
        <fullName evidence="14">Peptide-O-fucosyltransferase 1</fullName>
    </alternativeName>
</protein>
<evidence type="ECO:0000256" key="15">
    <source>
        <dbReference type="ARBA" id="ARBA00047273"/>
    </source>
</evidence>
<dbReference type="Gene3D" id="3.40.50.11340">
    <property type="match status" value="1"/>
</dbReference>
<evidence type="ECO:0000256" key="1">
    <source>
        <dbReference type="ARBA" id="ARBA00004240"/>
    </source>
</evidence>
<evidence type="ECO:0000256" key="9">
    <source>
        <dbReference type="ARBA" id="ARBA00022976"/>
    </source>
</evidence>
<comment type="catalytic activity">
    <reaction evidence="16">
        <text>L-seryl-[protein] + GDP-beta-L-fucose = 3-O-(alpha-L-fucosyl)-L-seryl-[protein] + GDP + H(+)</text>
        <dbReference type="Rhea" id="RHEA:63644"/>
        <dbReference type="Rhea" id="RHEA-COMP:9863"/>
        <dbReference type="Rhea" id="RHEA-COMP:17914"/>
        <dbReference type="ChEBI" id="CHEBI:15378"/>
        <dbReference type="ChEBI" id="CHEBI:29999"/>
        <dbReference type="ChEBI" id="CHEBI:57273"/>
        <dbReference type="ChEBI" id="CHEBI:58189"/>
        <dbReference type="ChEBI" id="CHEBI:189632"/>
        <dbReference type="EC" id="2.4.1.221"/>
    </reaction>
    <physiologicalReaction direction="left-to-right" evidence="16">
        <dbReference type="Rhea" id="RHEA:63645"/>
    </physiologicalReaction>
</comment>
<keyword evidence="6" id="KW-0328">Glycosyltransferase</keyword>
<keyword evidence="9" id="KW-0914">Notch signaling pathway</keyword>
<dbReference type="Proteomes" id="UP001195483">
    <property type="component" value="Unassembled WGS sequence"/>
</dbReference>
<reference evidence="18" key="1">
    <citation type="journal article" date="2021" name="Genome Biol. Evol.">
        <title>A High-Quality Reference Genome for a Parasitic Bivalve with Doubly Uniparental Inheritance (Bivalvia: Unionida).</title>
        <authorList>
            <person name="Smith C.H."/>
        </authorList>
    </citation>
    <scope>NUCLEOTIDE SEQUENCE</scope>
    <source>
        <strain evidence="18">CHS0354</strain>
    </source>
</reference>
<proteinExistence type="inferred from homology"/>
<keyword evidence="19" id="KW-1185">Reference proteome</keyword>
<evidence type="ECO:0000256" key="11">
    <source>
        <dbReference type="ARBA" id="ARBA00023180"/>
    </source>
</evidence>
<dbReference type="PANTHER" id="PTHR21420">
    <property type="entry name" value="GDP-FUCOSE PROTEIN O-FUCOSYLTRANSFERASE 1"/>
    <property type="match status" value="1"/>
</dbReference>
<dbReference type="GO" id="GO:0046922">
    <property type="term" value="F:peptide-O-fucosyltransferase activity"/>
    <property type="evidence" value="ECO:0007669"/>
    <property type="project" value="UniProtKB-EC"/>
</dbReference>
<evidence type="ECO:0000256" key="13">
    <source>
        <dbReference type="ARBA" id="ARBA00023277"/>
    </source>
</evidence>
<evidence type="ECO:0000256" key="6">
    <source>
        <dbReference type="ARBA" id="ARBA00022676"/>
    </source>
</evidence>
<keyword evidence="12" id="KW-0294">Fucose metabolism</keyword>
<evidence type="ECO:0000256" key="14">
    <source>
        <dbReference type="ARBA" id="ARBA00033080"/>
    </source>
</evidence>
<evidence type="ECO:0000256" key="12">
    <source>
        <dbReference type="ARBA" id="ARBA00023253"/>
    </source>
</evidence>
<reference evidence="18" key="2">
    <citation type="journal article" date="2021" name="Genome Biol. Evol.">
        <title>Developing a high-quality reference genome for a parasitic bivalve with doubly uniparental inheritance (Bivalvia: Unionida).</title>
        <authorList>
            <person name="Smith C.H."/>
        </authorList>
    </citation>
    <scope>NUCLEOTIDE SEQUENCE</scope>
    <source>
        <strain evidence="18">CHS0354</strain>
        <tissue evidence="18">Mantle</tissue>
    </source>
</reference>
<comment type="similarity">
    <text evidence="3">Belongs to the glycosyltransferase 65 family.</text>
</comment>
<comment type="subcellular location">
    <subcellularLocation>
        <location evidence="1">Endoplasmic reticulum</location>
    </subcellularLocation>
</comment>
<evidence type="ECO:0000256" key="16">
    <source>
        <dbReference type="ARBA" id="ARBA00048647"/>
    </source>
</evidence>
<dbReference type="InterPro" id="IPR019378">
    <property type="entry name" value="GDP-Fuc_O-FucTrfase"/>
</dbReference>
<keyword evidence="17" id="KW-0732">Signal</keyword>
<dbReference type="EMBL" id="JAEAOA010001959">
    <property type="protein sequence ID" value="KAK3591451.1"/>
    <property type="molecule type" value="Genomic_DNA"/>
</dbReference>
<gene>
    <name evidence="18" type="ORF">CHS0354_033451</name>
</gene>
<keyword evidence="13" id="KW-0119">Carbohydrate metabolism</keyword>
<dbReference type="EC" id="2.4.1.221" evidence="4"/>
<dbReference type="AlphaFoldDB" id="A0AAE0VVD0"/>
<keyword evidence="10" id="KW-1015">Disulfide bond</keyword>
<evidence type="ECO:0000256" key="7">
    <source>
        <dbReference type="ARBA" id="ARBA00022679"/>
    </source>
</evidence>
<evidence type="ECO:0000256" key="5">
    <source>
        <dbReference type="ARBA" id="ARBA00021745"/>
    </source>
</evidence>
<keyword evidence="7" id="KW-0808">Transferase</keyword>
<evidence type="ECO:0000256" key="8">
    <source>
        <dbReference type="ARBA" id="ARBA00022824"/>
    </source>
</evidence>
<dbReference type="CDD" id="cd11302">
    <property type="entry name" value="O-FucT-1"/>
    <property type="match status" value="1"/>
</dbReference>
<accession>A0AAE0VVD0</accession>
<keyword evidence="11" id="KW-0325">Glycoprotein</keyword>
<evidence type="ECO:0000313" key="18">
    <source>
        <dbReference type="EMBL" id="KAK3591451.1"/>
    </source>
</evidence>
<evidence type="ECO:0000256" key="10">
    <source>
        <dbReference type="ARBA" id="ARBA00023157"/>
    </source>
</evidence>
<dbReference type="GO" id="GO:0005783">
    <property type="term" value="C:endoplasmic reticulum"/>
    <property type="evidence" value="ECO:0007669"/>
    <property type="project" value="UniProtKB-SubCell"/>
</dbReference>
<comment type="pathway">
    <text evidence="2">Protein modification; protein glycosylation.</text>
</comment>
<feature type="chain" id="PRO_5042130284" description="GDP-fucose protein O-fucosyltransferase 1" evidence="17">
    <location>
        <begin position="21"/>
        <end position="377"/>
    </location>
</feature>